<gene>
    <name evidence="1" type="ORF">GNY86_02925</name>
</gene>
<sequence length="68" mass="7576">MMKKSGLKIGEIEFSEVHSGGEASIFFSVLDGELAICTTNSADESQHDFTIPKNEWEIIKRVIDINFA</sequence>
<name>A0A6I4HI75_ACIBA</name>
<accession>A0A6I4HI75</accession>
<dbReference type="Proteomes" id="UP000439424">
    <property type="component" value="Unassembled WGS sequence"/>
</dbReference>
<reference evidence="1 2" key="1">
    <citation type="submission" date="2019-11" db="EMBL/GenBank/DDBJ databases">
        <title>Multidrug-resistant Acinetobacter baumannii moving toward extensively drug-resistant over fifteen years in South of Brazil.</title>
        <authorList>
            <person name="Fedrigo N.H."/>
            <person name="Cerdeira L."/>
            <person name="Fuga B."/>
            <person name="Marini P.V.B."/>
            <person name="Shinohara D.R."/>
            <person name="Carrara-Marroni F.E."/>
            <person name="Lincopan N."/>
            <person name="Tognim M.C.B."/>
        </authorList>
    </citation>
    <scope>NUCLEOTIDE SEQUENCE [LARGE SCALE GENOMIC DNA]</scope>
    <source>
        <strain evidence="1 2">Ac576</strain>
    </source>
</reference>
<organism evidence="1 2">
    <name type="scientific">Acinetobacter baumannii</name>
    <dbReference type="NCBI Taxonomy" id="470"/>
    <lineage>
        <taxon>Bacteria</taxon>
        <taxon>Pseudomonadati</taxon>
        <taxon>Pseudomonadota</taxon>
        <taxon>Gammaproteobacteria</taxon>
        <taxon>Moraxellales</taxon>
        <taxon>Moraxellaceae</taxon>
        <taxon>Acinetobacter</taxon>
        <taxon>Acinetobacter calcoaceticus/baumannii complex</taxon>
    </lineage>
</organism>
<evidence type="ECO:0000313" key="2">
    <source>
        <dbReference type="Proteomes" id="UP000439424"/>
    </source>
</evidence>
<dbReference type="EMBL" id="WPIP01000013">
    <property type="protein sequence ID" value="MVM90465.1"/>
    <property type="molecule type" value="Genomic_DNA"/>
</dbReference>
<comment type="caution">
    <text evidence="1">The sequence shown here is derived from an EMBL/GenBank/DDBJ whole genome shotgun (WGS) entry which is preliminary data.</text>
</comment>
<evidence type="ECO:0000313" key="1">
    <source>
        <dbReference type="EMBL" id="MVM90465.1"/>
    </source>
</evidence>
<proteinExistence type="predicted"/>
<protein>
    <submittedName>
        <fullName evidence="1">Uncharacterized protein</fullName>
    </submittedName>
</protein>
<dbReference type="RefSeq" id="WP_123836456.1">
    <property type="nucleotide sequence ID" value="NZ_WPIP01000013.1"/>
</dbReference>
<dbReference type="AlphaFoldDB" id="A0A6I4HI75"/>